<dbReference type="RefSeq" id="WP_143090179.1">
    <property type="nucleotide sequence ID" value="NZ_FOXP01000009.1"/>
</dbReference>
<keyword evidence="2" id="KW-1185">Reference proteome</keyword>
<evidence type="ECO:0000313" key="2">
    <source>
        <dbReference type="Proteomes" id="UP000199586"/>
    </source>
</evidence>
<accession>A0A1I5TTK7</accession>
<dbReference type="OrthoDB" id="7605608at2"/>
<name>A0A1I5TTK7_9SPHN</name>
<dbReference type="Proteomes" id="UP000199586">
    <property type="component" value="Unassembled WGS sequence"/>
</dbReference>
<protein>
    <submittedName>
        <fullName evidence="1">Uncharacterized protein</fullName>
    </submittedName>
</protein>
<proteinExistence type="predicted"/>
<dbReference type="STRING" id="634430.SAMN04488241_10915"/>
<reference evidence="2" key="1">
    <citation type="submission" date="2016-10" db="EMBL/GenBank/DDBJ databases">
        <authorList>
            <person name="Varghese N."/>
            <person name="Submissions S."/>
        </authorList>
    </citation>
    <scope>NUCLEOTIDE SEQUENCE [LARGE SCALE GENOMIC DNA]</scope>
    <source>
        <strain evidence="2">CGMCC 1.9113</strain>
    </source>
</reference>
<organism evidence="1 2">
    <name type="scientific">Sphingomonas rubra</name>
    <dbReference type="NCBI Taxonomy" id="634430"/>
    <lineage>
        <taxon>Bacteria</taxon>
        <taxon>Pseudomonadati</taxon>
        <taxon>Pseudomonadota</taxon>
        <taxon>Alphaproteobacteria</taxon>
        <taxon>Sphingomonadales</taxon>
        <taxon>Sphingomonadaceae</taxon>
        <taxon>Sphingomonas</taxon>
    </lineage>
</organism>
<dbReference type="AlphaFoldDB" id="A0A1I5TTK7"/>
<dbReference type="EMBL" id="FOXP01000009">
    <property type="protein sequence ID" value="SFP85937.1"/>
    <property type="molecule type" value="Genomic_DNA"/>
</dbReference>
<gene>
    <name evidence="1" type="ORF">SAMN04488241_10915</name>
</gene>
<evidence type="ECO:0000313" key="1">
    <source>
        <dbReference type="EMBL" id="SFP85937.1"/>
    </source>
</evidence>
<sequence>MTKTPRFTLEPGGWYAMTMYPGYGNEPYRSPVEVHGLEALGGRAFDLSFYNVGYASGVQMMEKRFRTIHRYAGALVVHEMVDDDRTIIFEPLTAAWVSVYTPGFATMMIEALKRSTTLSQYKPG</sequence>